<dbReference type="NCBIfam" id="NF002099">
    <property type="entry name" value="PRK00944.1"/>
    <property type="match status" value="1"/>
</dbReference>
<name>A0ABT1D6Z2_9PROT</name>
<keyword evidence="6" id="KW-1185">Reference proteome</keyword>
<dbReference type="RefSeq" id="WP_252954313.1">
    <property type="nucleotide sequence ID" value="NZ_JAFIRR010000101.1"/>
</dbReference>
<comment type="caution">
    <text evidence="5">The sequence shown here is derived from an EMBL/GenBank/DDBJ whole genome shotgun (WGS) entry which is preliminary data.</text>
</comment>
<accession>A0ABT1D6Z2</accession>
<keyword evidence="3" id="KW-1133">Transmembrane helix</keyword>
<organism evidence="5 6">
    <name type="scientific">Siccirubricoccus soli</name>
    <dbReference type="NCBI Taxonomy" id="2899147"/>
    <lineage>
        <taxon>Bacteria</taxon>
        <taxon>Pseudomonadati</taxon>
        <taxon>Pseudomonadota</taxon>
        <taxon>Alphaproteobacteria</taxon>
        <taxon>Acetobacterales</taxon>
        <taxon>Roseomonadaceae</taxon>
        <taxon>Siccirubricoccus</taxon>
    </lineage>
</organism>
<evidence type="ECO:0000313" key="5">
    <source>
        <dbReference type="EMBL" id="MCO6417676.1"/>
    </source>
</evidence>
<dbReference type="EMBL" id="JAFIRR010000101">
    <property type="protein sequence ID" value="MCO6417676.1"/>
    <property type="molecule type" value="Genomic_DNA"/>
</dbReference>
<evidence type="ECO:0000256" key="4">
    <source>
        <dbReference type="ARBA" id="ARBA00023136"/>
    </source>
</evidence>
<protein>
    <submittedName>
        <fullName evidence="5">DUF2585 domain-containing protein</fullName>
    </submittedName>
</protein>
<keyword evidence="2" id="KW-0812">Transmembrane</keyword>
<keyword evidence="1" id="KW-1003">Cell membrane</keyword>
<evidence type="ECO:0000256" key="3">
    <source>
        <dbReference type="ARBA" id="ARBA00022989"/>
    </source>
</evidence>
<evidence type="ECO:0000256" key="2">
    <source>
        <dbReference type="ARBA" id="ARBA00022692"/>
    </source>
</evidence>
<evidence type="ECO:0000313" key="6">
    <source>
        <dbReference type="Proteomes" id="UP001523392"/>
    </source>
</evidence>
<dbReference type="InterPro" id="IPR019691">
    <property type="entry name" value="DUF2585"/>
</dbReference>
<evidence type="ECO:0000256" key="1">
    <source>
        <dbReference type="ARBA" id="ARBA00022475"/>
    </source>
</evidence>
<sequence length="195" mass="21502">MRRWRGPAAILRHRLRYLFPGLLLLAAAARLERAMGRPAICRCGTVKLWEGDALGPENSQHIADWYTPSHIVHGLLFYAALSWLAPRLSLGARALIALGVEIAWELVENSPWVIERYRAGTIAQGYEGDSVLNSVFDMLFTLAGFALAARLPVRAAVALAVGLELLALVAIRDNLTLNVLMLLWPVQAVKEWQAG</sequence>
<proteinExistence type="predicted"/>
<gene>
    <name evidence="5" type="ORF">JYK14_16120</name>
</gene>
<keyword evidence="4" id="KW-0472">Membrane</keyword>
<dbReference type="Proteomes" id="UP001523392">
    <property type="component" value="Unassembled WGS sequence"/>
</dbReference>
<dbReference type="Pfam" id="PF10755">
    <property type="entry name" value="DUF2585"/>
    <property type="match status" value="1"/>
</dbReference>
<reference evidence="5 6" key="1">
    <citation type="submission" date="2021-12" db="EMBL/GenBank/DDBJ databases">
        <title>Siccirubricoccus leaddurans sp. nov., a high concentration Zn2+ tolerance bacterium.</title>
        <authorList>
            <person name="Cao Y."/>
        </authorList>
    </citation>
    <scope>NUCLEOTIDE SEQUENCE [LARGE SCALE GENOMIC DNA]</scope>
    <source>
        <strain evidence="5 6">KC 17139</strain>
    </source>
</reference>